<dbReference type="GO" id="GO:0006260">
    <property type="term" value="P:DNA replication"/>
    <property type="evidence" value="ECO:0007669"/>
    <property type="project" value="UniProtKB-KW"/>
</dbReference>
<evidence type="ECO:0000256" key="3">
    <source>
        <dbReference type="SAM" id="MobiDB-lite"/>
    </source>
</evidence>
<name>A0A8H3EZU1_9LECA</name>
<comment type="caution">
    <text evidence="4">The sequence shown here is derived from an EMBL/GenBank/DDBJ whole genome shotgun (WGS) entry which is preliminary data.</text>
</comment>
<accession>A0A8H3EZU1</accession>
<feature type="compositionally biased region" description="Basic residues" evidence="3">
    <location>
        <begin position="315"/>
        <end position="328"/>
    </location>
</feature>
<keyword evidence="5" id="KW-1185">Reference proteome</keyword>
<evidence type="ECO:0008006" key="6">
    <source>
        <dbReference type="Google" id="ProtNLM"/>
    </source>
</evidence>
<dbReference type="PANTHER" id="PTHR13395">
    <property type="entry name" value="SISTER CHROMATID COHESION PROTEIN DCC1-RELATED"/>
    <property type="match status" value="1"/>
</dbReference>
<protein>
    <recommendedName>
        <fullName evidence="6">Sister chromatid cohesion protein Dcc1</fullName>
    </recommendedName>
</protein>
<evidence type="ECO:0000313" key="5">
    <source>
        <dbReference type="Proteomes" id="UP000664203"/>
    </source>
</evidence>
<dbReference type="InterPro" id="IPR019128">
    <property type="entry name" value="Dcc1"/>
</dbReference>
<comment type="similarity">
    <text evidence="1">Belongs to the DCC1 family.</text>
</comment>
<dbReference type="GO" id="GO:0000785">
    <property type="term" value="C:chromatin"/>
    <property type="evidence" value="ECO:0007669"/>
    <property type="project" value="TreeGrafter"/>
</dbReference>
<evidence type="ECO:0000256" key="2">
    <source>
        <dbReference type="ARBA" id="ARBA00022705"/>
    </source>
</evidence>
<evidence type="ECO:0000256" key="1">
    <source>
        <dbReference type="ARBA" id="ARBA00007017"/>
    </source>
</evidence>
<dbReference type="GO" id="GO:0031390">
    <property type="term" value="C:Ctf18 RFC-like complex"/>
    <property type="evidence" value="ECO:0007669"/>
    <property type="project" value="InterPro"/>
</dbReference>
<organism evidence="4 5">
    <name type="scientific">Alectoria fallacina</name>
    <dbReference type="NCBI Taxonomy" id="1903189"/>
    <lineage>
        <taxon>Eukaryota</taxon>
        <taxon>Fungi</taxon>
        <taxon>Dikarya</taxon>
        <taxon>Ascomycota</taxon>
        <taxon>Pezizomycotina</taxon>
        <taxon>Lecanoromycetes</taxon>
        <taxon>OSLEUM clade</taxon>
        <taxon>Lecanoromycetidae</taxon>
        <taxon>Lecanorales</taxon>
        <taxon>Lecanorineae</taxon>
        <taxon>Parmeliaceae</taxon>
        <taxon>Alectoria</taxon>
    </lineage>
</organism>
<dbReference type="Pfam" id="PF09724">
    <property type="entry name" value="Dcc1"/>
    <property type="match status" value="1"/>
</dbReference>
<dbReference type="AlphaFoldDB" id="A0A8H3EZU1"/>
<dbReference type="OrthoDB" id="5199543at2759"/>
<sequence length="328" mass="36139">MSESLWLKSAETPNANVGSKQSGSSTVLCTNDHTYQLRQVQSSNSVFILLPSENILEDNQTTTPSLSAISQCTATLELIPSDPAESFTMASQLLKRSLPSYKGTDTDVGLGTNITISRKYKDKNAIFQDAPFSTEEFDKTWNELCAFEVLDRAWVPTPSALALAWKSILSAATVRGVNLEKSFDLKSLVEMVGNDGFPEALIIAVVIRLASDTDYLKDDYVSLDRDKTVQWVGIVCLQKAGESGQASTKGITKSGFLAQWHDLLPEGWRKHASMDLLKTKFSHSDPSKGKIIFGEDIYDPTSLETLPSADTGGKTNRKWHDKFKMGRK</sequence>
<dbReference type="GO" id="GO:0000775">
    <property type="term" value="C:chromosome, centromeric region"/>
    <property type="evidence" value="ECO:0007669"/>
    <property type="project" value="TreeGrafter"/>
</dbReference>
<dbReference type="PANTHER" id="PTHR13395:SF6">
    <property type="entry name" value="SISTER CHROMATID COHESION PROTEIN DCC1"/>
    <property type="match status" value="1"/>
</dbReference>
<proteinExistence type="inferred from homology"/>
<dbReference type="GO" id="GO:0034088">
    <property type="term" value="P:maintenance of mitotic sister chromatid cohesion"/>
    <property type="evidence" value="ECO:0007669"/>
    <property type="project" value="TreeGrafter"/>
</dbReference>
<keyword evidence="2" id="KW-0235">DNA replication</keyword>
<gene>
    <name evidence="4" type="ORF">ALECFALPRED_007657</name>
</gene>
<dbReference type="EMBL" id="CAJPDR010000051">
    <property type="protein sequence ID" value="CAF9911811.1"/>
    <property type="molecule type" value="Genomic_DNA"/>
</dbReference>
<dbReference type="Proteomes" id="UP000664203">
    <property type="component" value="Unassembled WGS sequence"/>
</dbReference>
<evidence type="ECO:0000313" key="4">
    <source>
        <dbReference type="EMBL" id="CAF9911811.1"/>
    </source>
</evidence>
<feature type="region of interest" description="Disordered" evidence="3">
    <location>
        <begin position="304"/>
        <end position="328"/>
    </location>
</feature>
<reference evidence="4" key="1">
    <citation type="submission" date="2021-03" db="EMBL/GenBank/DDBJ databases">
        <authorList>
            <person name="Tagirdzhanova G."/>
        </authorList>
    </citation>
    <scope>NUCLEOTIDE SEQUENCE</scope>
</reference>